<dbReference type="InterPro" id="IPR021858">
    <property type="entry name" value="Fun_TF"/>
</dbReference>
<dbReference type="STRING" id="1182541.W9YLH9"/>
<dbReference type="HOGENOM" id="CLU_009030_0_2_1"/>
<organism evidence="3 4">
    <name type="scientific">Capronia coronata CBS 617.96</name>
    <dbReference type="NCBI Taxonomy" id="1182541"/>
    <lineage>
        <taxon>Eukaryota</taxon>
        <taxon>Fungi</taxon>
        <taxon>Dikarya</taxon>
        <taxon>Ascomycota</taxon>
        <taxon>Pezizomycotina</taxon>
        <taxon>Eurotiomycetes</taxon>
        <taxon>Chaetothyriomycetidae</taxon>
        <taxon>Chaetothyriales</taxon>
        <taxon>Herpotrichiellaceae</taxon>
        <taxon>Capronia</taxon>
    </lineage>
</organism>
<dbReference type="AlphaFoldDB" id="W9YLH9"/>
<comment type="subcellular location">
    <subcellularLocation>
        <location evidence="1">Nucleus</location>
    </subcellularLocation>
</comment>
<comment type="caution">
    <text evidence="3">The sequence shown here is derived from an EMBL/GenBank/DDBJ whole genome shotgun (WGS) entry which is preliminary data.</text>
</comment>
<evidence type="ECO:0000313" key="4">
    <source>
        <dbReference type="Proteomes" id="UP000019484"/>
    </source>
</evidence>
<evidence type="ECO:0000313" key="3">
    <source>
        <dbReference type="EMBL" id="EXJ83129.1"/>
    </source>
</evidence>
<dbReference type="PANTHER" id="PTHR37534">
    <property type="entry name" value="TRANSCRIPTIONAL ACTIVATOR PROTEIN UGA3"/>
    <property type="match status" value="1"/>
</dbReference>
<reference evidence="3 4" key="1">
    <citation type="submission" date="2013-03" db="EMBL/GenBank/DDBJ databases">
        <title>The Genome Sequence of Capronia coronata CBS 617.96.</title>
        <authorList>
            <consortium name="The Broad Institute Genomics Platform"/>
            <person name="Cuomo C."/>
            <person name="de Hoog S."/>
            <person name="Gorbushina A."/>
            <person name="Walker B."/>
            <person name="Young S.K."/>
            <person name="Zeng Q."/>
            <person name="Gargeya S."/>
            <person name="Fitzgerald M."/>
            <person name="Haas B."/>
            <person name="Abouelleil A."/>
            <person name="Allen A.W."/>
            <person name="Alvarado L."/>
            <person name="Arachchi H.M."/>
            <person name="Berlin A.M."/>
            <person name="Chapman S.B."/>
            <person name="Gainer-Dewar J."/>
            <person name="Goldberg J."/>
            <person name="Griggs A."/>
            <person name="Gujja S."/>
            <person name="Hansen M."/>
            <person name="Howarth C."/>
            <person name="Imamovic A."/>
            <person name="Ireland A."/>
            <person name="Larimer J."/>
            <person name="McCowan C."/>
            <person name="Murphy C."/>
            <person name="Pearson M."/>
            <person name="Poon T.W."/>
            <person name="Priest M."/>
            <person name="Roberts A."/>
            <person name="Saif S."/>
            <person name="Shea T."/>
            <person name="Sisk P."/>
            <person name="Sykes S."/>
            <person name="Wortman J."/>
            <person name="Nusbaum C."/>
            <person name="Birren B."/>
        </authorList>
    </citation>
    <scope>NUCLEOTIDE SEQUENCE [LARGE SCALE GENOMIC DNA]</scope>
    <source>
        <strain evidence="3 4">CBS 617.96</strain>
    </source>
</reference>
<dbReference type="Pfam" id="PF11951">
    <property type="entry name" value="Fungal_trans_2"/>
    <property type="match status" value="1"/>
</dbReference>
<dbReference type="RefSeq" id="XP_007725815.1">
    <property type="nucleotide sequence ID" value="XM_007727625.1"/>
</dbReference>
<dbReference type="Proteomes" id="UP000019484">
    <property type="component" value="Unassembled WGS sequence"/>
</dbReference>
<protein>
    <recommendedName>
        <fullName evidence="5">Arginine metabolism regulation protein II</fullName>
    </recommendedName>
</protein>
<accession>W9YLH9</accession>
<dbReference type="OrthoDB" id="3477330at2759"/>
<proteinExistence type="predicted"/>
<dbReference type="EMBL" id="AMWN01000006">
    <property type="protein sequence ID" value="EXJ83129.1"/>
    <property type="molecule type" value="Genomic_DNA"/>
</dbReference>
<gene>
    <name evidence="3" type="ORF">A1O1_06748</name>
</gene>
<keyword evidence="4" id="KW-1185">Reference proteome</keyword>
<dbReference type="PANTHER" id="PTHR37534:SF46">
    <property type="entry name" value="ZN(II)2CYS6 TRANSCRIPTION FACTOR (EUROFUNG)"/>
    <property type="match status" value="1"/>
</dbReference>
<dbReference type="GO" id="GO:0005634">
    <property type="term" value="C:nucleus"/>
    <property type="evidence" value="ECO:0007669"/>
    <property type="project" value="UniProtKB-SubCell"/>
</dbReference>
<sequence>MTPSSGLETVLHRLEEQAVESEFSNSADKDTKPWHVRQGPFSIFPHAAKLAEVRHPEPTLLSRPMTPFPNLDLASASAWLGGDQASWASTVGENVLGHQDQPTATIDGDFSFADVTDNSWFLDTSDLPLANPSYAQDVHPFQFPNTHAFDCGHPSASSLPNGSPYLPRNVRFLLSHYTTHVIDSLSALPQTKAPWRGIHVPCALTAYGELDVLGHSSFARVSLLYSLLSLTCYHLSSLYESASPQGTTNTPLLASSRKDSTAYHWESQARKFRGIARTAFRKCLQSISTQTGDKVKYKELLMSSMTLVCAGIVGGDPWDARFFILQCEEIVNKIGRTKRRFSKKALQLHRIFAFVRVIEQTTFFQTKDQYLDSLDKIAMGPDELELVKAVPEDGFVLSATLASNHESMSDLGLDGEEEDAFFELSGFPVSLLRLMARTNSLVEELGACKAGGAHPFMSEDIIPKAAALEKEICAWRANPSGSKAESADASSGHFLPFVDLNGDISTMADAPCIMKTKLSTAVHHALLIYFFRFVRATNPTILQHYVASILTNLEQFQQAKTQYYPGSRIGTMVWPSFIAACEALDHGLRGRAIACMRHAAWAGFKNAHKAEDVVRDVWRRRDAGEHDILWSTVIRESRTILLLT</sequence>
<name>W9YLH9_9EURO</name>
<evidence type="ECO:0008006" key="5">
    <source>
        <dbReference type="Google" id="ProtNLM"/>
    </source>
</evidence>
<keyword evidence="2" id="KW-0539">Nucleus</keyword>
<evidence type="ECO:0000256" key="2">
    <source>
        <dbReference type="ARBA" id="ARBA00023242"/>
    </source>
</evidence>
<evidence type="ECO:0000256" key="1">
    <source>
        <dbReference type="ARBA" id="ARBA00004123"/>
    </source>
</evidence>
<dbReference type="GeneID" id="19161614"/>